<evidence type="ECO:0000259" key="3">
    <source>
        <dbReference type="Pfam" id="PF00248"/>
    </source>
</evidence>
<dbReference type="RefSeq" id="XP_058329580.1">
    <property type="nucleotide sequence ID" value="XM_058476690.1"/>
</dbReference>
<dbReference type="InterPro" id="IPR023210">
    <property type="entry name" value="NADP_OxRdtase_dom"/>
</dbReference>
<dbReference type="GO" id="GO:0005829">
    <property type="term" value="C:cytosol"/>
    <property type="evidence" value="ECO:0007669"/>
    <property type="project" value="TreeGrafter"/>
</dbReference>
<dbReference type="OrthoDB" id="48988at2759"/>
<dbReference type="GeneID" id="83203993"/>
<reference evidence="4" key="2">
    <citation type="journal article" date="2023" name="IMA Fungus">
        <title>Comparative genomic study of the Penicillium genus elucidates a diverse pangenome and 15 lateral gene transfer events.</title>
        <authorList>
            <person name="Petersen C."/>
            <person name="Sorensen T."/>
            <person name="Nielsen M.R."/>
            <person name="Sondergaard T.E."/>
            <person name="Sorensen J.L."/>
            <person name="Fitzpatrick D.A."/>
            <person name="Frisvad J.C."/>
            <person name="Nielsen K.L."/>
        </authorList>
    </citation>
    <scope>NUCLEOTIDE SEQUENCE</scope>
    <source>
        <strain evidence="4">IBT 19713</strain>
    </source>
</reference>
<evidence type="ECO:0000256" key="2">
    <source>
        <dbReference type="ARBA" id="ARBA00038157"/>
    </source>
</evidence>
<evidence type="ECO:0000256" key="1">
    <source>
        <dbReference type="ARBA" id="ARBA00023002"/>
    </source>
</evidence>
<dbReference type="PRINTS" id="PR00069">
    <property type="entry name" value="ALDKETRDTASE"/>
</dbReference>
<dbReference type="InterPro" id="IPR050523">
    <property type="entry name" value="AKR_Detox_Biosynth"/>
</dbReference>
<reference evidence="4" key="1">
    <citation type="submission" date="2022-11" db="EMBL/GenBank/DDBJ databases">
        <authorList>
            <person name="Petersen C."/>
        </authorList>
    </citation>
    <scope>NUCLEOTIDE SEQUENCE</scope>
    <source>
        <strain evidence="4">IBT 19713</strain>
    </source>
</reference>
<proteinExistence type="inferred from homology"/>
<dbReference type="Proteomes" id="UP001150941">
    <property type="component" value="Unassembled WGS sequence"/>
</dbReference>
<keyword evidence="5" id="KW-1185">Reference proteome</keyword>
<evidence type="ECO:0000313" key="4">
    <source>
        <dbReference type="EMBL" id="KAJ5226169.1"/>
    </source>
</evidence>
<feature type="domain" description="NADP-dependent oxidoreductase" evidence="3">
    <location>
        <begin position="9"/>
        <end position="308"/>
    </location>
</feature>
<dbReference type="AlphaFoldDB" id="A0A9W9NU59"/>
<accession>A0A9W9NU59</accession>
<dbReference type="Gene3D" id="3.20.20.100">
    <property type="entry name" value="NADP-dependent oxidoreductase domain"/>
    <property type="match status" value="1"/>
</dbReference>
<dbReference type="GO" id="GO:0016491">
    <property type="term" value="F:oxidoreductase activity"/>
    <property type="evidence" value="ECO:0007669"/>
    <property type="project" value="UniProtKB-KW"/>
</dbReference>
<dbReference type="InterPro" id="IPR036812">
    <property type="entry name" value="NAD(P)_OxRdtase_dom_sf"/>
</dbReference>
<gene>
    <name evidence="4" type="ORF">N7468_007394</name>
</gene>
<organism evidence="4 5">
    <name type="scientific">Penicillium chermesinum</name>
    <dbReference type="NCBI Taxonomy" id="63820"/>
    <lineage>
        <taxon>Eukaryota</taxon>
        <taxon>Fungi</taxon>
        <taxon>Dikarya</taxon>
        <taxon>Ascomycota</taxon>
        <taxon>Pezizomycotina</taxon>
        <taxon>Eurotiomycetes</taxon>
        <taxon>Eurotiomycetidae</taxon>
        <taxon>Eurotiales</taxon>
        <taxon>Aspergillaceae</taxon>
        <taxon>Penicillium</taxon>
    </lineage>
</organism>
<dbReference type="PANTHER" id="PTHR43364:SF4">
    <property type="entry name" value="NAD(P)-LINKED OXIDOREDUCTASE SUPERFAMILY PROTEIN"/>
    <property type="match status" value="1"/>
</dbReference>
<dbReference type="InterPro" id="IPR020471">
    <property type="entry name" value="AKR"/>
</dbReference>
<sequence length="329" mass="36064">MAITTNNLKVIYGGAAFNTSYGSNPETVTEVLQFLRREGITSIDSGQAYGDSESLLGRAKAASLGFSLDTKVAGGLWPHVNHTKDVVIKAGEDSVKALGVDQVDVYYIHAPDRKVPVKETLEGINELYRAGKFKRFGLSNFNPAETAEVIRIAEENAFVLPTVYQGNYNAAGRLAEKELLPLLRKHNIAFYAYSPIAGGYLTKTPEDINSGKGRFSRDLPAFGAMYNSLYNTPKKLSFLTEFGKIASENSISQAELGYRWVAYHSALTPENGDGIIIGSRLGAQLTNTLNWLKKGPLSAEAAQKVNDLSKIIEGEEILDNWNDYISKKR</sequence>
<evidence type="ECO:0000313" key="5">
    <source>
        <dbReference type="Proteomes" id="UP001150941"/>
    </source>
</evidence>
<comment type="similarity">
    <text evidence="2">Belongs to the aldo/keto reductase family. Aldo/keto reductase 2 subfamily.</text>
</comment>
<dbReference type="PANTHER" id="PTHR43364">
    <property type="entry name" value="NADH-SPECIFIC METHYLGLYOXAL REDUCTASE-RELATED"/>
    <property type="match status" value="1"/>
</dbReference>
<keyword evidence="1" id="KW-0560">Oxidoreductase</keyword>
<dbReference type="SUPFAM" id="SSF51430">
    <property type="entry name" value="NAD(P)-linked oxidoreductase"/>
    <property type="match status" value="1"/>
</dbReference>
<dbReference type="Pfam" id="PF00248">
    <property type="entry name" value="Aldo_ket_red"/>
    <property type="match status" value="1"/>
</dbReference>
<dbReference type="EMBL" id="JAPQKS010000005">
    <property type="protein sequence ID" value="KAJ5226169.1"/>
    <property type="molecule type" value="Genomic_DNA"/>
</dbReference>
<name>A0A9W9NU59_9EURO</name>
<comment type="caution">
    <text evidence="4">The sequence shown here is derived from an EMBL/GenBank/DDBJ whole genome shotgun (WGS) entry which is preliminary data.</text>
</comment>
<protein>
    <recommendedName>
        <fullName evidence="3">NADP-dependent oxidoreductase domain-containing protein</fullName>
    </recommendedName>
</protein>
<dbReference type="CDD" id="cd19075">
    <property type="entry name" value="AKR_AKR7A1-5"/>
    <property type="match status" value="1"/>
</dbReference>